<organism evidence="1 2">
    <name type="scientific">Plantactinospora sonchi</name>
    <dbReference type="NCBI Taxonomy" id="1544735"/>
    <lineage>
        <taxon>Bacteria</taxon>
        <taxon>Bacillati</taxon>
        <taxon>Actinomycetota</taxon>
        <taxon>Actinomycetes</taxon>
        <taxon>Micromonosporales</taxon>
        <taxon>Micromonosporaceae</taxon>
        <taxon>Plantactinospora</taxon>
    </lineage>
</organism>
<reference evidence="1 2" key="1">
    <citation type="submission" date="2024-01" db="EMBL/GenBank/DDBJ databases">
        <title>Genome insights into Plantactinospora sonchi sp. nov.</title>
        <authorList>
            <person name="Wang L."/>
        </authorList>
    </citation>
    <scope>NUCLEOTIDE SEQUENCE [LARGE SCALE GENOMIC DNA]</scope>
    <source>
        <strain evidence="1 2">NEAU-QY2</strain>
    </source>
</reference>
<accession>A0ABU7RWS1</accession>
<proteinExistence type="predicted"/>
<dbReference type="EMBL" id="JAZGQK010000017">
    <property type="protein sequence ID" value="MEE6260967.1"/>
    <property type="molecule type" value="Genomic_DNA"/>
</dbReference>
<keyword evidence="2" id="KW-1185">Reference proteome</keyword>
<name>A0ABU7RWS1_9ACTN</name>
<dbReference type="RefSeq" id="WP_331216071.1">
    <property type="nucleotide sequence ID" value="NZ_JAZGQK010000017.1"/>
</dbReference>
<evidence type="ECO:0000313" key="1">
    <source>
        <dbReference type="EMBL" id="MEE6260967.1"/>
    </source>
</evidence>
<gene>
    <name evidence="1" type="ORF">V1633_21010</name>
</gene>
<protein>
    <submittedName>
        <fullName evidence="1">Uncharacterized protein</fullName>
    </submittedName>
</protein>
<comment type="caution">
    <text evidence="1">The sequence shown here is derived from an EMBL/GenBank/DDBJ whole genome shotgun (WGS) entry which is preliminary data.</text>
</comment>
<sequence>MSIAELCAKRDRYIELSEFYLEHAGTAGQQAIEAANGPTPQVYIFERASRFAIISQAYSQAALAINAQLQDL</sequence>
<dbReference type="Proteomes" id="UP001332243">
    <property type="component" value="Unassembled WGS sequence"/>
</dbReference>
<evidence type="ECO:0000313" key="2">
    <source>
        <dbReference type="Proteomes" id="UP001332243"/>
    </source>
</evidence>